<evidence type="ECO:0000313" key="2">
    <source>
        <dbReference type="Proteomes" id="UP001239680"/>
    </source>
</evidence>
<reference evidence="1 2" key="1">
    <citation type="submission" date="2023-08" db="EMBL/GenBank/DDBJ databases">
        <title>Characterization of two Paracoccaceae strains isolated from Phycosphere and proposal of Xinfangfangia lacusdiani sp. nov.</title>
        <authorList>
            <person name="Deng Y."/>
            <person name="Zhang Y.Q."/>
        </authorList>
    </citation>
    <scope>NUCLEOTIDE SEQUENCE [LARGE SCALE GENOMIC DNA]</scope>
    <source>
        <strain evidence="1 2">CPCC 101601</strain>
    </source>
</reference>
<sequence>MEPLDGAGDAMLSQAVQAALQAGHARVRLLQLPDGRRFWLKEVERLSGRLRLQKGDPSVSFTRELKGLQQMQAMDLPVARLALQGPGWFVLEDAGPALVALIQATDVSLAEKLGAMRAAGAALAKLHAAGQVHGRPAVRDMCWDGAQLRFIDLERFGPGRRGGYRQAMDLMIMAQSAFVRWPEAPEWIEAAFAGYRAAGGSVQVFQRMGRLAWILSPLGALARGLLRLRRTSRELRAIALVLPWLRREVKRLA</sequence>
<dbReference type="EMBL" id="JAVDBT010000005">
    <property type="protein sequence ID" value="MDQ2065957.1"/>
    <property type="molecule type" value="Genomic_DNA"/>
</dbReference>
<evidence type="ECO:0008006" key="3">
    <source>
        <dbReference type="Google" id="ProtNLM"/>
    </source>
</evidence>
<protein>
    <recommendedName>
        <fullName evidence="3">Serine/threonine protein phosphatase</fullName>
    </recommendedName>
</protein>
<comment type="caution">
    <text evidence="1">The sequence shown here is derived from an EMBL/GenBank/DDBJ whole genome shotgun (WGS) entry which is preliminary data.</text>
</comment>
<dbReference type="RefSeq" id="WP_306679653.1">
    <property type="nucleotide sequence ID" value="NZ_JAVDBT010000005.1"/>
</dbReference>
<dbReference type="InterPro" id="IPR011009">
    <property type="entry name" value="Kinase-like_dom_sf"/>
</dbReference>
<organism evidence="1 2">
    <name type="scientific">Pseudogemmobacter lacusdianii</name>
    <dbReference type="NCBI Taxonomy" id="3069608"/>
    <lineage>
        <taxon>Bacteria</taxon>
        <taxon>Pseudomonadati</taxon>
        <taxon>Pseudomonadota</taxon>
        <taxon>Alphaproteobacteria</taxon>
        <taxon>Rhodobacterales</taxon>
        <taxon>Paracoccaceae</taxon>
        <taxon>Pseudogemmobacter</taxon>
    </lineage>
</organism>
<proteinExistence type="predicted"/>
<evidence type="ECO:0000313" key="1">
    <source>
        <dbReference type="EMBL" id="MDQ2065957.1"/>
    </source>
</evidence>
<accession>A0ABU0VW29</accession>
<keyword evidence="2" id="KW-1185">Reference proteome</keyword>
<name>A0ABU0VW29_9RHOB</name>
<dbReference type="Proteomes" id="UP001239680">
    <property type="component" value="Unassembled WGS sequence"/>
</dbReference>
<gene>
    <name evidence="1" type="ORF">Q9295_06210</name>
</gene>
<dbReference type="SUPFAM" id="SSF56112">
    <property type="entry name" value="Protein kinase-like (PK-like)"/>
    <property type="match status" value="1"/>
</dbReference>